<dbReference type="RefSeq" id="WP_346063236.1">
    <property type="nucleotide sequence ID" value="NZ_BAAADR010000015.1"/>
</dbReference>
<proteinExistence type="predicted"/>
<comment type="caution">
    <text evidence="3">The sequence shown here is derived from an EMBL/GenBank/DDBJ whole genome shotgun (WGS) entry which is preliminary data.</text>
</comment>
<name>A0ABW2ETW1_9GAMM</name>
<feature type="transmembrane region" description="Helical" evidence="2">
    <location>
        <begin position="86"/>
        <end position="108"/>
    </location>
</feature>
<dbReference type="Proteomes" id="UP001596411">
    <property type="component" value="Unassembled WGS sequence"/>
</dbReference>
<protein>
    <submittedName>
        <fullName evidence="3">Uncharacterized protein</fullName>
    </submittedName>
</protein>
<feature type="transmembrane region" description="Helical" evidence="2">
    <location>
        <begin position="9"/>
        <end position="29"/>
    </location>
</feature>
<keyword evidence="4" id="KW-1185">Reference proteome</keyword>
<feature type="transmembrane region" description="Helical" evidence="2">
    <location>
        <begin position="35"/>
        <end position="56"/>
    </location>
</feature>
<organism evidence="3 4">
    <name type="scientific">Halomonas salifodinae</name>
    <dbReference type="NCBI Taxonomy" id="438745"/>
    <lineage>
        <taxon>Bacteria</taxon>
        <taxon>Pseudomonadati</taxon>
        <taxon>Pseudomonadota</taxon>
        <taxon>Gammaproteobacteria</taxon>
        <taxon>Oceanospirillales</taxon>
        <taxon>Halomonadaceae</taxon>
        <taxon>Halomonas</taxon>
    </lineage>
</organism>
<evidence type="ECO:0000313" key="4">
    <source>
        <dbReference type="Proteomes" id="UP001596411"/>
    </source>
</evidence>
<sequence length="138" mass="14758">MLISDSMPLLWLVYVLLSLVVLVTGYLGIRFLPRLPRLVITAVVAGIIWMPAHFSLPLLEEELHTGVAPAIMVAAVAFLQGEGGTLVGALMMLSVGVALGAVVGVLLWRLGRRDAMVETPGEEVPEPAAPRRQEPKIG</sequence>
<evidence type="ECO:0000256" key="2">
    <source>
        <dbReference type="SAM" id="Phobius"/>
    </source>
</evidence>
<keyword evidence="2" id="KW-0812">Transmembrane</keyword>
<accession>A0ABW2ETW1</accession>
<reference evidence="4" key="1">
    <citation type="journal article" date="2019" name="Int. J. Syst. Evol. Microbiol.">
        <title>The Global Catalogue of Microorganisms (GCM) 10K type strain sequencing project: providing services to taxonomists for standard genome sequencing and annotation.</title>
        <authorList>
            <consortium name="The Broad Institute Genomics Platform"/>
            <consortium name="The Broad Institute Genome Sequencing Center for Infectious Disease"/>
            <person name="Wu L."/>
            <person name="Ma J."/>
        </authorList>
    </citation>
    <scope>NUCLEOTIDE SEQUENCE [LARGE SCALE GENOMIC DNA]</scope>
    <source>
        <strain evidence="4">CGMCC 1.13666</strain>
    </source>
</reference>
<feature type="compositionally biased region" description="Basic and acidic residues" evidence="1">
    <location>
        <begin position="129"/>
        <end position="138"/>
    </location>
</feature>
<gene>
    <name evidence="3" type="ORF">ACFQH5_03510</name>
</gene>
<evidence type="ECO:0000313" key="3">
    <source>
        <dbReference type="EMBL" id="MFC7088620.1"/>
    </source>
</evidence>
<dbReference type="EMBL" id="JBHSZP010000003">
    <property type="protein sequence ID" value="MFC7088620.1"/>
    <property type="molecule type" value="Genomic_DNA"/>
</dbReference>
<evidence type="ECO:0000256" key="1">
    <source>
        <dbReference type="SAM" id="MobiDB-lite"/>
    </source>
</evidence>
<keyword evidence="2" id="KW-1133">Transmembrane helix</keyword>
<keyword evidence="2" id="KW-0472">Membrane</keyword>
<feature type="region of interest" description="Disordered" evidence="1">
    <location>
        <begin position="119"/>
        <end position="138"/>
    </location>
</feature>